<evidence type="ECO:0000256" key="2">
    <source>
        <dbReference type="ARBA" id="ARBA00022723"/>
    </source>
</evidence>
<dbReference type="InterPro" id="IPR011057">
    <property type="entry name" value="Mss4-like_sf"/>
</dbReference>
<dbReference type="Pfam" id="PF04828">
    <property type="entry name" value="GFA"/>
    <property type="match status" value="1"/>
</dbReference>
<reference evidence="6 7" key="1">
    <citation type="submission" date="2024-07" db="EMBL/GenBank/DDBJ databases">
        <title>Uliginosibacterium paludis KCTC:42655.</title>
        <authorList>
            <person name="Kim M.K."/>
        </authorList>
    </citation>
    <scope>NUCLEOTIDE SEQUENCE [LARGE SCALE GENOMIC DNA]</scope>
    <source>
        <strain evidence="6 7">KCTC 42655</strain>
    </source>
</reference>
<dbReference type="PANTHER" id="PTHR33337:SF40">
    <property type="entry name" value="CENP-V_GFA DOMAIN-CONTAINING PROTEIN-RELATED"/>
    <property type="match status" value="1"/>
</dbReference>
<evidence type="ECO:0000313" key="6">
    <source>
        <dbReference type="EMBL" id="MET1488799.1"/>
    </source>
</evidence>
<dbReference type="EMBL" id="JBEWLZ010000001">
    <property type="protein sequence ID" value="MET1488799.1"/>
    <property type="molecule type" value="Genomic_DNA"/>
</dbReference>
<evidence type="ECO:0000256" key="1">
    <source>
        <dbReference type="ARBA" id="ARBA00005495"/>
    </source>
</evidence>
<evidence type="ECO:0000256" key="4">
    <source>
        <dbReference type="ARBA" id="ARBA00023239"/>
    </source>
</evidence>
<keyword evidence="7" id="KW-1185">Reference proteome</keyword>
<accession>A0ABV2CLL9</accession>
<gene>
    <name evidence="6" type="ORF">ABVT11_03085</name>
</gene>
<proteinExistence type="inferred from homology"/>
<name>A0ABV2CLL9_9RHOO</name>
<keyword evidence="2" id="KW-0479">Metal-binding</keyword>
<keyword evidence="4" id="KW-0456">Lyase</keyword>
<dbReference type="PANTHER" id="PTHR33337">
    <property type="entry name" value="GFA DOMAIN-CONTAINING PROTEIN"/>
    <property type="match status" value="1"/>
</dbReference>
<dbReference type="InterPro" id="IPR006913">
    <property type="entry name" value="CENP-V/GFA"/>
</dbReference>
<sequence length="140" mass="14833">MPMLTGACLCGAVKYSTSAAPVISGNCHCRDCQRSSGSAYAPVFFVPQGALSIRGEVRYYQSTGGSGLPVRRGFCPVCGSQLFALAELMPGLISVRAGTLDDTRQYQSGVEIFVSQAAVWDHIPDEALKFDTLPPRTPGA</sequence>
<dbReference type="Proteomes" id="UP001548590">
    <property type="component" value="Unassembled WGS sequence"/>
</dbReference>
<comment type="similarity">
    <text evidence="1">Belongs to the Gfa family.</text>
</comment>
<dbReference type="RefSeq" id="WP_345927236.1">
    <property type="nucleotide sequence ID" value="NZ_JBDIVF010000003.1"/>
</dbReference>
<evidence type="ECO:0000313" key="7">
    <source>
        <dbReference type="Proteomes" id="UP001548590"/>
    </source>
</evidence>
<evidence type="ECO:0000256" key="3">
    <source>
        <dbReference type="ARBA" id="ARBA00022833"/>
    </source>
</evidence>
<dbReference type="PROSITE" id="PS51891">
    <property type="entry name" value="CENP_V_GFA"/>
    <property type="match status" value="1"/>
</dbReference>
<comment type="caution">
    <text evidence="6">The sequence shown here is derived from an EMBL/GenBank/DDBJ whole genome shotgun (WGS) entry which is preliminary data.</text>
</comment>
<keyword evidence="3" id="KW-0862">Zinc</keyword>
<protein>
    <submittedName>
        <fullName evidence="6">GFA family protein</fullName>
    </submittedName>
</protein>
<feature type="domain" description="CENP-V/GFA" evidence="5">
    <location>
        <begin position="4"/>
        <end position="121"/>
    </location>
</feature>
<dbReference type="Gene3D" id="3.90.1590.10">
    <property type="entry name" value="glutathione-dependent formaldehyde- activating enzyme (gfa)"/>
    <property type="match status" value="1"/>
</dbReference>
<organism evidence="6 7">
    <name type="scientific">Uliginosibacterium paludis</name>
    <dbReference type="NCBI Taxonomy" id="1615952"/>
    <lineage>
        <taxon>Bacteria</taxon>
        <taxon>Pseudomonadati</taxon>
        <taxon>Pseudomonadota</taxon>
        <taxon>Betaproteobacteria</taxon>
        <taxon>Rhodocyclales</taxon>
        <taxon>Zoogloeaceae</taxon>
        <taxon>Uliginosibacterium</taxon>
    </lineage>
</organism>
<dbReference type="SUPFAM" id="SSF51316">
    <property type="entry name" value="Mss4-like"/>
    <property type="match status" value="1"/>
</dbReference>
<evidence type="ECO:0000259" key="5">
    <source>
        <dbReference type="PROSITE" id="PS51891"/>
    </source>
</evidence>